<reference evidence="5 6" key="1">
    <citation type="submission" date="2020-08" db="EMBL/GenBank/DDBJ databases">
        <authorList>
            <person name="Hejnol A."/>
        </authorList>
    </citation>
    <scope>NUCLEOTIDE SEQUENCE [LARGE SCALE GENOMIC DNA]</scope>
</reference>
<dbReference type="Pfam" id="PF11952">
    <property type="entry name" value="XTBD"/>
    <property type="match status" value="1"/>
</dbReference>
<comment type="caution">
    <text evidence="5">The sequence shown here is derived from an EMBL/GenBank/DDBJ whole genome shotgun (WGS) entry which is preliminary data.</text>
</comment>
<accession>A0A7I8VFC8</accession>
<sequence length="536" mass="61504">MSEISDIESLRSEHESEIEWNLRRMFIEAHRERFELPRLLCLSSCFVNVEMYNCKYPDQVMHQLAVLTDDFKDELGNHRKTVRERILKKFEEKPKKKKPREVDNDSSSDNDIIVSSIGNADKANNNYTNNASNSASGNNSCRKKKSVRRKERPIELVLANLRPYLQVLKAQLNSVKYPEIIRILFSRYKETVPTFDFEVEDDSCTCYLSYKEQRISEGTSCTKIQAKQIACENLMNRILESSESDYNNAIDETGKSEANIDYPSNSGIEQVLDISRIVIIINPTLCEDPEKYPKAILHDTLTFNHINYKWEYREGELRGVRTVLYVEGKLMANCLRSSKALAKTEASRICLNYFYRFCWTVVVKNNMCEEGRIVDRETLLKEVNGQTTLKSSFGERMLTNMGWNPGSGLGKNGQGILDPVTASGGVINRQGLGLSNERGIKLLFRERLSYLLTLYVEEERDDSLKFSTSFTKAERAFIHTKAGHLGLKSTSYGRGKGRYLTICHRRTPSQLLNYVRNLDGSTDKYELLPPRDVNSK</sequence>
<dbReference type="PROSITE" id="PS51827">
    <property type="entry name" value="XTBD"/>
    <property type="match status" value="1"/>
</dbReference>
<dbReference type="OrthoDB" id="2359216at2759"/>
<protein>
    <submittedName>
        <fullName evidence="5">DgyrCDS3910</fullName>
    </submittedName>
</protein>
<dbReference type="Proteomes" id="UP000549394">
    <property type="component" value="Unassembled WGS sequence"/>
</dbReference>
<feature type="domain" description="G-patch" evidence="2">
    <location>
        <begin position="390"/>
        <end position="437"/>
    </location>
</feature>
<dbReference type="InterPro" id="IPR001374">
    <property type="entry name" value="R3H_dom"/>
</dbReference>
<dbReference type="PROSITE" id="PS51061">
    <property type="entry name" value="R3H"/>
    <property type="match status" value="1"/>
</dbReference>
<feature type="compositionally biased region" description="Low complexity" evidence="1">
    <location>
        <begin position="123"/>
        <end position="140"/>
    </location>
</feature>
<feature type="region of interest" description="Disordered" evidence="1">
    <location>
        <begin position="123"/>
        <end position="147"/>
    </location>
</feature>
<dbReference type="GO" id="GO:0003676">
    <property type="term" value="F:nucleic acid binding"/>
    <property type="evidence" value="ECO:0007669"/>
    <property type="project" value="UniProtKB-UniRule"/>
</dbReference>
<dbReference type="SUPFAM" id="SSF82708">
    <property type="entry name" value="R3H domain"/>
    <property type="match status" value="1"/>
</dbReference>
<organism evidence="5 6">
    <name type="scientific">Dimorphilus gyrociliatus</name>
    <dbReference type="NCBI Taxonomy" id="2664684"/>
    <lineage>
        <taxon>Eukaryota</taxon>
        <taxon>Metazoa</taxon>
        <taxon>Spiralia</taxon>
        <taxon>Lophotrochozoa</taxon>
        <taxon>Annelida</taxon>
        <taxon>Polychaeta</taxon>
        <taxon>Polychaeta incertae sedis</taxon>
        <taxon>Dinophilidae</taxon>
        <taxon>Dimorphilus</taxon>
    </lineage>
</organism>
<evidence type="ECO:0000313" key="5">
    <source>
        <dbReference type="EMBL" id="CAD5114877.1"/>
    </source>
</evidence>
<dbReference type="InterPro" id="IPR021859">
    <property type="entry name" value="XTBD"/>
</dbReference>
<feature type="domain" description="R3H" evidence="3">
    <location>
        <begin position="442"/>
        <end position="506"/>
    </location>
</feature>
<evidence type="ECO:0000313" key="6">
    <source>
        <dbReference type="Proteomes" id="UP000549394"/>
    </source>
</evidence>
<dbReference type="PANTHER" id="PTHR48430:SF1">
    <property type="entry name" value="PARTNER OF XRN-2 PROTEIN 1"/>
    <property type="match status" value="1"/>
</dbReference>
<evidence type="ECO:0000256" key="1">
    <source>
        <dbReference type="SAM" id="MobiDB-lite"/>
    </source>
</evidence>
<dbReference type="AlphaFoldDB" id="A0A7I8VFC8"/>
<dbReference type="Gene3D" id="3.30.1370.50">
    <property type="entry name" value="R3H-like domain"/>
    <property type="match status" value="1"/>
</dbReference>
<proteinExistence type="predicted"/>
<dbReference type="Gene3D" id="3.30.160.20">
    <property type="match status" value="1"/>
</dbReference>
<dbReference type="PANTHER" id="PTHR48430">
    <property type="entry name" value="PARTNER OF XRN-2 PROTEIN 1"/>
    <property type="match status" value="1"/>
</dbReference>
<dbReference type="PROSITE" id="PS50174">
    <property type="entry name" value="G_PATCH"/>
    <property type="match status" value="1"/>
</dbReference>
<dbReference type="InterPro" id="IPR036867">
    <property type="entry name" value="R3H_dom_sf"/>
</dbReference>
<dbReference type="SMART" id="SM00443">
    <property type="entry name" value="G_patch"/>
    <property type="match status" value="1"/>
</dbReference>
<dbReference type="EMBL" id="CAJFCJ010000005">
    <property type="protein sequence ID" value="CAD5114877.1"/>
    <property type="molecule type" value="Genomic_DNA"/>
</dbReference>
<gene>
    <name evidence="5" type="ORF">DGYR_LOCUS3680</name>
</gene>
<evidence type="ECO:0000259" key="4">
    <source>
        <dbReference type="PROSITE" id="PS51827"/>
    </source>
</evidence>
<dbReference type="Pfam" id="PF01585">
    <property type="entry name" value="G-patch"/>
    <property type="match status" value="1"/>
</dbReference>
<evidence type="ECO:0000259" key="2">
    <source>
        <dbReference type="PROSITE" id="PS50174"/>
    </source>
</evidence>
<keyword evidence="6" id="KW-1185">Reference proteome</keyword>
<dbReference type="SMART" id="SM00393">
    <property type="entry name" value="R3H"/>
    <property type="match status" value="1"/>
</dbReference>
<evidence type="ECO:0000259" key="3">
    <source>
        <dbReference type="PROSITE" id="PS51061"/>
    </source>
</evidence>
<dbReference type="Pfam" id="PF01424">
    <property type="entry name" value="R3H"/>
    <property type="match status" value="1"/>
</dbReference>
<name>A0A7I8VFC8_9ANNE</name>
<dbReference type="InterPro" id="IPR000467">
    <property type="entry name" value="G_patch_dom"/>
</dbReference>
<feature type="domain" description="XRN2-binding (XTBD)" evidence="4">
    <location>
        <begin position="7"/>
        <end position="90"/>
    </location>
</feature>